<gene>
    <name evidence="2" type="ORF">ACFSW8_13670</name>
</gene>
<feature type="transmembrane region" description="Helical" evidence="1">
    <location>
        <begin position="250"/>
        <end position="270"/>
    </location>
</feature>
<evidence type="ECO:0000313" key="2">
    <source>
        <dbReference type="EMBL" id="MFD2159951.1"/>
    </source>
</evidence>
<comment type="caution">
    <text evidence="2">The sequence shown here is derived from an EMBL/GenBank/DDBJ whole genome shotgun (WGS) entry which is preliminary data.</text>
</comment>
<feature type="transmembrane region" description="Helical" evidence="1">
    <location>
        <begin position="369"/>
        <end position="387"/>
    </location>
</feature>
<organism evidence="2 3">
    <name type="scientific">Rubritalea tangerina</name>
    <dbReference type="NCBI Taxonomy" id="430798"/>
    <lineage>
        <taxon>Bacteria</taxon>
        <taxon>Pseudomonadati</taxon>
        <taxon>Verrucomicrobiota</taxon>
        <taxon>Verrucomicrobiia</taxon>
        <taxon>Verrucomicrobiales</taxon>
        <taxon>Rubritaleaceae</taxon>
        <taxon>Rubritalea</taxon>
    </lineage>
</organism>
<keyword evidence="1" id="KW-0472">Membrane</keyword>
<accession>A0ABW4ZDL1</accession>
<keyword evidence="1" id="KW-1133">Transmembrane helix</keyword>
<feature type="transmembrane region" description="Helical" evidence="1">
    <location>
        <begin position="399"/>
        <end position="420"/>
    </location>
</feature>
<feature type="transmembrane region" description="Helical" evidence="1">
    <location>
        <begin position="24"/>
        <end position="44"/>
    </location>
</feature>
<keyword evidence="3" id="KW-1185">Reference proteome</keyword>
<feature type="transmembrane region" description="Helical" evidence="1">
    <location>
        <begin position="282"/>
        <end position="305"/>
    </location>
</feature>
<proteinExistence type="predicted"/>
<name>A0ABW4ZDL1_9BACT</name>
<keyword evidence="1" id="KW-0812">Transmembrane</keyword>
<feature type="transmembrane region" description="Helical" evidence="1">
    <location>
        <begin position="56"/>
        <end position="75"/>
    </location>
</feature>
<dbReference type="PANTHER" id="PTHR43044">
    <property type="match status" value="1"/>
</dbReference>
<evidence type="ECO:0008006" key="4">
    <source>
        <dbReference type="Google" id="ProtNLM"/>
    </source>
</evidence>
<reference evidence="3" key="1">
    <citation type="journal article" date="2019" name="Int. J. Syst. Evol. Microbiol.">
        <title>The Global Catalogue of Microorganisms (GCM) 10K type strain sequencing project: providing services to taxonomists for standard genome sequencing and annotation.</title>
        <authorList>
            <consortium name="The Broad Institute Genomics Platform"/>
            <consortium name="The Broad Institute Genome Sequencing Center for Infectious Disease"/>
            <person name="Wu L."/>
            <person name="Ma J."/>
        </authorList>
    </citation>
    <scope>NUCLEOTIDE SEQUENCE [LARGE SCALE GENOMIC DNA]</scope>
    <source>
        <strain evidence="3">CCUG 57942</strain>
    </source>
</reference>
<feature type="transmembrane region" description="Helical" evidence="1">
    <location>
        <begin position="452"/>
        <end position="472"/>
    </location>
</feature>
<feature type="transmembrane region" description="Helical" evidence="1">
    <location>
        <begin position="326"/>
        <end position="349"/>
    </location>
</feature>
<evidence type="ECO:0000313" key="3">
    <source>
        <dbReference type="Proteomes" id="UP001597389"/>
    </source>
</evidence>
<feature type="transmembrane region" description="Helical" evidence="1">
    <location>
        <begin position="208"/>
        <end position="229"/>
    </location>
</feature>
<protein>
    <recommendedName>
        <fullName evidence="4">Quinol:cytochrome C oxidoreductase</fullName>
    </recommendedName>
</protein>
<dbReference type="EMBL" id="JBHUJB010000061">
    <property type="protein sequence ID" value="MFD2159951.1"/>
    <property type="molecule type" value="Genomic_DNA"/>
</dbReference>
<dbReference type="RefSeq" id="WP_377088906.1">
    <property type="nucleotide sequence ID" value="NZ_JBHSJL010000014.1"/>
</dbReference>
<feature type="transmembrane region" description="Helical" evidence="1">
    <location>
        <begin position="96"/>
        <end position="115"/>
    </location>
</feature>
<evidence type="ECO:0000256" key="1">
    <source>
        <dbReference type="SAM" id="Phobius"/>
    </source>
</evidence>
<sequence>MAHHVTSQDIPANGEKIAKKDLGLLKLISLVVFVAGAILSYILFTNETWGSGYAYSWLFAFIFFITLALGGCFWTTLHHVTNSGWGVSVRRLMENLGFVFPFFAVIAIPLLIPSVQDDLYEWMNRHRYVEQTVEAIGYDKDGKELPKETPFKEVSVFNAKTVEGTEDINEHAPGGGYTSPSKQQLYATHVPYDHLLKVKKWYMSLENWITRVILFFVVLGAGIFLLRKISIDQDTDPNPTTRRLILARKLSCVVMPFFAVIATFIAFDFMMGTDYKWFSTMYGVWFFAGCALNSMAVLILTLWWLRKKGYLLTVTSKEHHHVMGKLMHAFVIFWAYVSFSQFMLIWYANITEETSYFLLRNASDGSTNWNLWSTLLVFLHFALPFVLLLPHYVKKTPKFFVPICIYLLVMHILDLYIAIIPERGPSLSVMGKFKDANGEVIQDILLTAPHPAYLGDIVAFVTVGAFFLFVFLRNLGSANIYPNRDPRILESANLHN</sequence>
<dbReference type="PANTHER" id="PTHR43044:SF1">
    <property type="entry name" value="QUINOL:CYTOCHROME C OXIDOREDUCTASE QUINONE-BINDING SUBUNIT 2"/>
    <property type="match status" value="1"/>
</dbReference>
<dbReference type="Proteomes" id="UP001597389">
    <property type="component" value="Unassembled WGS sequence"/>
</dbReference>